<comment type="similarity">
    <text evidence="1">Belongs to the short-chain dehydrogenases/reductases (SDR) family.</text>
</comment>
<dbReference type="Pfam" id="PF13561">
    <property type="entry name" value="adh_short_C2"/>
    <property type="match status" value="1"/>
</dbReference>
<name>A0A318Y438_ASPNB</name>
<keyword evidence="4" id="KW-0472">Membrane</keyword>
<evidence type="ECO:0000256" key="4">
    <source>
        <dbReference type="SAM" id="Phobius"/>
    </source>
</evidence>
<keyword evidence="3" id="KW-0560">Oxidoreductase</keyword>
<organism evidence="5 6">
    <name type="scientific">Aspergillus neoniger (strain CBS 115656)</name>
    <dbReference type="NCBI Taxonomy" id="1448310"/>
    <lineage>
        <taxon>Eukaryota</taxon>
        <taxon>Fungi</taxon>
        <taxon>Dikarya</taxon>
        <taxon>Ascomycota</taxon>
        <taxon>Pezizomycotina</taxon>
        <taxon>Eurotiomycetes</taxon>
        <taxon>Eurotiomycetidae</taxon>
        <taxon>Eurotiales</taxon>
        <taxon>Aspergillaceae</taxon>
        <taxon>Aspergillus</taxon>
        <taxon>Aspergillus subgen. Circumdati</taxon>
    </lineage>
</organism>
<feature type="transmembrane region" description="Helical" evidence="4">
    <location>
        <begin position="12"/>
        <end position="31"/>
    </location>
</feature>
<dbReference type="SUPFAM" id="SSF51735">
    <property type="entry name" value="NAD(P)-binding Rossmann-fold domains"/>
    <property type="match status" value="1"/>
</dbReference>
<keyword evidence="4" id="KW-0812">Transmembrane</keyword>
<dbReference type="OrthoDB" id="1669814at2759"/>
<evidence type="ECO:0000313" key="5">
    <source>
        <dbReference type="EMBL" id="PYH29046.1"/>
    </source>
</evidence>
<keyword evidence="4" id="KW-1133">Transmembrane helix</keyword>
<evidence type="ECO:0000256" key="1">
    <source>
        <dbReference type="ARBA" id="ARBA00006484"/>
    </source>
</evidence>
<protein>
    <submittedName>
        <fullName evidence="5">Short chain alcohol dehydrogenase</fullName>
    </submittedName>
</protein>
<dbReference type="GO" id="GO:0016616">
    <property type="term" value="F:oxidoreductase activity, acting on the CH-OH group of donors, NAD or NADP as acceptor"/>
    <property type="evidence" value="ECO:0007669"/>
    <property type="project" value="TreeGrafter"/>
</dbReference>
<evidence type="ECO:0000256" key="2">
    <source>
        <dbReference type="ARBA" id="ARBA00022857"/>
    </source>
</evidence>
<dbReference type="PANTHER" id="PTHR42760:SF115">
    <property type="entry name" value="3-OXOACYL-[ACYL-CARRIER-PROTEIN] REDUCTASE FABG"/>
    <property type="match status" value="1"/>
</dbReference>
<dbReference type="CDD" id="cd05233">
    <property type="entry name" value="SDR_c"/>
    <property type="match status" value="1"/>
</dbReference>
<gene>
    <name evidence="5" type="ORF">BO87DRAFT_401724</name>
</gene>
<dbReference type="AlphaFoldDB" id="A0A318Y438"/>
<sequence length="247" mass="26548">MTLTADYHSGKAYVLTGGCSGIGLAVLHYLLARSAIVHVLDISSIPPELPSHLSQKKKNLYFYPNTDVSSVTAVQKAFDQITTTTLTLHGLVNNAGIAYQPVAFGFESDDIFNRVMDVNVRGVWNVGKAFLSHILPSEADQQFNPATAREGRGVIVNLCSTASFHANSGYVTYTGVRVNGVAPGATDTPLIDGISIKMMQEEYTSQVPLGRRCAKPEEIADAVGFLLGKESSYMTGQVITVDGGRYI</sequence>
<dbReference type="Proteomes" id="UP000247647">
    <property type="component" value="Unassembled WGS sequence"/>
</dbReference>
<dbReference type="InterPro" id="IPR036291">
    <property type="entry name" value="NAD(P)-bd_dom_sf"/>
</dbReference>
<dbReference type="GeneID" id="37128087"/>
<dbReference type="RefSeq" id="XP_025474524.1">
    <property type="nucleotide sequence ID" value="XM_025625631.1"/>
</dbReference>
<evidence type="ECO:0000313" key="6">
    <source>
        <dbReference type="Proteomes" id="UP000247647"/>
    </source>
</evidence>
<dbReference type="EMBL" id="KZ821499">
    <property type="protein sequence ID" value="PYH29046.1"/>
    <property type="molecule type" value="Genomic_DNA"/>
</dbReference>
<dbReference type="Gene3D" id="3.40.50.720">
    <property type="entry name" value="NAD(P)-binding Rossmann-like Domain"/>
    <property type="match status" value="1"/>
</dbReference>
<accession>A0A318Y438</accession>
<proteinExistence type="inferred from homology"/>
<keyword evidence="6" id="KW-1185">Reference proteome</keyword>
<dbReference type="PANTHER" id="PTHR42760">
    <property type="entry name" value="SHORT-CHAIN DEHYDROGENASES/REDUCTASES FAMILY MEMBER"/>
    <property type="match status" value="1"/>
</dbReference>
<reference evidence="5" key="1">
    <citation type="submission" date="2016-12" db="EMBL/GenBank/DDBJ databases">
        <title>The genomes of Aspergillus section Nigri reveals drivers in fungal speciation.</title>
        <authorList>
            <consortium name="DOE Joint Genome Institute"/>
            <person name="Vesth T.C."/>
            <person name="Nybo J."/>
            <person name="Theobald S."/>
            <person name="Brandl J."/>
            <person name="Frisvad J.C."/>
            <person name="Nielsen K.F."/>
            <person name="Lyhne E.K."/>
            <person name="Kogle M.E."/>
            <person name="Kuo A."/>
            <person name="Riley R."/>
            <person name="Clum A."/>
            <person name="Nolan M."/>
            <person name="Lipzen A."/>
            <person name="Salamov A."/>
            <person name="Henrissat B."/>
            <person name="Wiebenga A."/>
            <person name="De Vries R.P."/>
            <person name="Grigoriev I.V."/>
            <person name="Mortensen U.H."/>
            <person name="Andersen M.R."/>
            <person name="Baker S.E."/>
        </authorList>
    </citation>
    <scope>NUCLEOTIDE SEQUENCE [LARGE SCALE GENOMIC DNA]</scope>
    <source>
        <strain evidence="5">CBS 115656</strain>
    </source>
</reference>
<dbReference type="PRINTS" id="PR00081">
    <property type="entry name" value="GDHRDH"/>
</dbReference>
<dbReference type="InterPro" id="IPR002347">
    <property type="entry name" value="SDR_fam"/>
</dbReference>
<evidence type="ECO:0000256" key="3">
    <source>
        <dbReference type="ARBA" id="ARBA00023002"/>
    </source>
</evidence>
<keyword evidence="2" id="KW-0521">NADP</keyword>